<comment type="caution">
    <text evidence="15">The sequence shown here is derived from an EMBL/GenBank/DDBJ whole genome shotgun (WGS) entry which is preliminary data.</text>
</comment>
<evidence type="ECO:0000256" key="12">
    <source>
        <dbReference type="SAM" id="Phobius"/>
    </source>
</evidence>
<dbReference type="CDD" id="cd00028">
    <property type="entry name" value="B_lectin"/>
    <property type="match status" value="1"/>
</dbReference>
<dbReference type="Gene3D" id="2.90.10.10">
    <property type="entry name" value="Bulb-type lectin domain"/>
    <property type="match status" value="1"/>
</dbReference>
<dbReference type="PANTHER" id="PTHR32444">
    <property type="entry name" value="BULB-TYPE LECTIN DOMAIN-CONTAINING PROTEIN"/>
    <property type="match status" value="1"/>
</dbReference>
<evidence type="ECO:0000256" key="8">
    <source>
        <dbReference type="ARBA" id="ARBA00023157"/>
    </source>
</evidence>
<dbReference type="InterPro" id="IPR000719">
    <property type="entry name" value="Prot_kinase_dom"/>
</dbReference>
<evidence type="ECO:0000256" key="7">
    <source>
        <dbReference type="ARBA" id="ARBA00022840"/>
    </source>
</evidence>
<evidence type="ECO:0000256" key="2">
    <source>
        <dbReference type="ARBA" id="ARBA00022527"/>
    </source>
</evidence>
<keyword evidence="8" id="KW-1015">Disulfide bond</keyword>
<dbReference type="SUPFAM" id="SSF56112">
    <property type="entry name" value="Protein kinase-like (PK-like)"/>
    <property type="match status" value="1"/>
</dbReference>
<dbReference type="SMART" id="SM00220">
    <property type="entry name" value="S_TKc"/>
    <property type="match status" value="1"/>
</dbReference>
<dbReference type="Pfam" id="PF00954">
    <property type="entry name" value="S_locus_glycop"/>
    <property type="match status" value="1"/>
</dbReference>
<dbReference type="GO" id="GO:0048544">
    <property type="term" value="P:recognition of pollen"/>
    <property type="evidence" value="ECO:0007669"/>
    <property type="project" value="InterPro"/>
</dbReference>
<dbReference type="PANTHER" id="PTHR32444:SF235">
    <property type="entry name" value="OS01G0783900 PROTEIN"/>
    <property type="match status" value="1"/>
</dbReference>
<gene>
    <name evidence="15" type="ORF">D8674_020903</name>
</gene>
<dbReference type="PROSITE" id="PS50927">
    <property type="entry name" value="BULB_LECTIN"/>
    <property type="match status" value="1"/>
</dbReference>
<keyword evidence="15" id="KW-0430">Lectin</keyword>
<dbReference type="GO" id="GO:0030246">
    <property type="term" value="F:carbohydrate binding"/>
    <property type="evidence" value="ECO:0007669"/>
    <property type="project" value="UniProtKB-KW"/>
</dbReference>
<evidence type="ECO:0000256" key="5">
    <source>
        <dbReference type="ARBA" id="ARBA00022741"/>
    </source>
</evidence>
<comment type="catalytic activity">
    <reaction evidence="11">
        <text>L-seryl-[protein] + ATP = O-phospho-L-seryl-[protein] + ADP + H(+)</text>
        <dbReference type="Rhea" id="RHEA:17989"/>
        <dbReference type="Rhea" id="RHEA-COMP:9863"/>
        <dbReference type="Rhea" id="RHEA-COMP:11604"/>
        <dbReference type="ChEBI" id="CHEBI:15378"/>
        <dbReference type="ChEBI" id="CHEBI:29999"/>
        <dbReference type="ChEBI" id="CHEBI:30616"/>
        <dbReference type="ChEBI" id="CHEBI:83421"/>
        <dbReference type="ChEBI" id="CHEBI:456216"/>
        <dbReference type="EC" id="2.7.11.1"/>
    </reaction>
</comment>
<evidence type="ECO:0000256" key="3">
    <source>
        <dbReference type="ARBA" id="ARBA00022679"/>
    </source>
</evidence>
<reference evidence="15 16" key="1">
    <citation type="submission" date="2019-09" db="EMBL/GenBank/DDBJ databases">
        <authorList>
            <person name="Ou C."/>
        </authorList>
    </citation>
    <scope>NUCLEOTIDE SEQUENCE [LARGE SCALE GENOMIC DNA]</scope>
    <source>
        <strain evidence="15">S2</strain>
        <tissue evidence="15">Leaf</tissue>
    </source>
</reference>
<evidence type="ECO:0000256" key="10">
    <source>
        <dbReference type="ARBA" id="ARBA00047899"/>
    </source>
</evidence>
<evidence type="ECO:0000256" key="1">
    <source>
        <dbReference type="ARBA" id="ARBA00012513"/>
    </source>
</evidence>
<keyword evidence="3" id="KW-0808">Transferase</keyword>
<dbReference type="Pfam" id="PF00069">
    <property type="entry name" value="Pkinase"/>
    <property type="match status" value="1"/>
</dbReference>
<reference evidence="15 16" key="3">
    <citation type="submission" date="2019-11" db="EMBL/GenBank/DDBJ databases">
        <title>A de novo genome assembly of a pear dwarfing rootstock.</title>
        <authorList>
            <person name="Wang F."/>
            <person name="Wang J."/>
            <person name="Li S."/>
            <person name="Zhang Y."/>
            <person name="Fang M."/>
            <person name="Ma L."/>
            <person name="Zhao Y."/>
            <person name="Jiang S."/>
        </authorList>
    </citation>
    <scope>NUCLEOTIDE SEQUENCE [LARGE SCALE GENOMIC DNA]</scope>
    <source>
        <strain evidence="15">S2</strain>
        <tissue evidence="15">Leaf</tissue>
    </source>
</reference>
<feature type="domain" description="Bulb-type lectin" evidence="14">
    <location>
        <begin position="49"/>
        <end position="173"/>
    </location>
</feature>
<dbReference type="Gene3D" id="3.30.200.20">
    <property type="entry name" value="Phosphorylase Kinase, domain 1"/>
    <property type="match status" value="1"/>
</dbReference>
<keyword evidence="9" id="KW-0325">Glycoprotein</keyword>
<feature type="transmembrane region" description="Helical" evidence="12">
    <location>
        <begin position="12"/>
        <end position="36"/>
    </location>
</feature>
<keyword evidence="12" id="KW-0472">Membrane</keyword>
<dbReference type="SUPFAM" id="SSF51110">
    <property type="entry name" value="alpha-D-mannose-specific plant lectins"/>
    <property type="match status" value="1"/>
</dbReference>
<protein>
    <recommendedName>
        <fullName evidence="1">non-specific serine/threonine protein kinase</fullName>
        <ecNumber evidence="1">2.7.11.1</ecNumber>
    </recommendedName>
</protein>
<keyword evidence="12" id="KW-1133">Transmembrane helix</keyword>
<sequence length="651" mass="74493">MMFLRGRLTTSNYVIAWFANRMLFSIFVSYAVAVLLCSSHPFCCARDTITHDTPITDDVESETLVSSGGRFELGFFSPSPQGTQRYVGIWYHQLSPRTVVWVANRENPVLNSTSTGFLALQDGNLHVLDTAGKSYWSTEVETSNSLTQTATLMDSGTFFQSPTDTFIPGMEIDKSLELTSWRGEDDPASGKFIFKQDQVGENQYGISKSKSILYLRSGERTSDTFFSSDQILPVVIYLLSNFSKKYVVRNSPKIFSSPKYNYTRLVISITGEIQFLKWIDSTKQWNLYWSAPRDNCSVFNACGNFGSCNDNNIPFLRKCLPGFKPQYLQQWNSGDFSGGCTRESPECYKHCMSECHSFLRVSLIVCVVIFCLYNTSNLFTCIVSPTLVLKLCTLSFSQQLVSERKWEGSRQKVRRKRSTPKVKAALSSILVEDLKQMVIRRKPWRKNRTLKHPNLFTCIVSPTLVLKLCTLNFSQQTILDATDNFSNANKLGQGGYGPVYKGMFLGGQEIAVKRLSRVLGQGLQEFRNEVVLIAKLQHRNLVRLKGYCMKGEEKILLYEYMPNKSLDFFIFDHTKSMFLNKEMRFSIILGITRGLLYLHQDSRLRIIHRDLKTCNISDLSYGINKYQRIFHSHEDIMKSRDIHIRIYLGFS</sequence>
<keyword evidence="15" id="KW-0675">Receptor</keyword>
<dbReference type="Gene3D" id="1.10.510.10">
    <property type="entry name" value="Transferase(Phosphotransferase) domain 1"/>
    <property type="match status" value="1"/>
</dbReference>
<dbReference type="FunFam" id="3.30.200.20:FF:001238">
    <property type="entry name" value="Os08g0179000 protein"/>
    <property type="match status" value="1"/>
</dbReference>
<dbReference type="Pfam" id="PF01453">
    <property type="entry name" value="B_lectin"/>
    <property type="match status" value="1"/>
</dbReference>
<dbReference type="OrthoDB" id="1166245at2759"/>
<dbReference type="AlphaFoldDB" id="A0A5N5HHG3"/>
<dbReference type="InterPro" id="IPR001480">
    <property type="entry name" value="Bulb-type_lectin_dom"/>
</dbReference>
<dbReference type="EC" id="2.7.11.1" evidence="1"/>
<dbReference type="SMART" id="SM00108">
    <property type="entry name" value="B_lectin"/>
    <property type="match status" value="1"/>
</dbReference>
<reference evidence="16" key="2">
    <citation type="submission" date="2019-10" db="EMBL/GenBank/DDBJ databases">
        <title>A de novo genome assembly of a pear dwarfing rootstock.</title>
        <authorList>
            <person name="Wang F."/>
            <person name="Wang J."/>
            <person name="Li S."/>
            <person name="Zhang Y."/>
            <person name="Fang M."/>
            <person name="Ma L."/>
            <person name="Zhao Y."/>
            <person name="Jiang S."/>
        </authorList>
    </citation>
    <scope>NUCLEOTIDE SEQUENCE [LARGE SCALE GENOMIC DNA]</scope>
</reference>
<accession>A0A5N5HHG3</accession>
<evidence type="ECO:0000259" key="14">
    <source>
        <dbReference type="PROSITE" id="PS50927"/>
    </source>
</evidence>
<name>A0A5N5HHG3_9ROSA</name>
<dbReference type="InterPro" id="IPR036426">
    <property type="entry name" value="Bulb-type_lectin_dom_sf"/>
</dbReference>
<dbReference type="InterPro" id="IPR000858">
    <property type="entry name" value="S_locus_glycoprot_dom"/>
</dbReference>
<organism evidence="15 16">
    <name type="scientific">Pyrus ussuriensis x Pyrus communis</name>
    <dbReference type="NCBI Taxonomy" id="2448454"/>
    <lineage>
        <taxon>Eukaryota</taxon>
        <taxon>Viridiplantae</taxon>
        <taxon>Streptophyta</taxon>
        <taxon>Embryophyta</taxon>
        <taxon>Tracheophyta</taxon>
        <taxon>Spermatophyta</taxon>
        <taxon>Magnoliopsida</taxon>
        <taxon>eudicotyledons</taxon>
        <taxon>Gunneridae</taxon>
        <taxon>Pentapetalae</taxon>
        <taxon>rosids</taxon>
        <taxon>fabids</taxon>
        <taxon>Rosales</taxon>
        <taxon>Rosaceae</taxon>
        <taxon>Amygdaloideae</taxon>
        <taxon>Maleae</taxon>
        <taxon>Pyrus</taxon>
    </lineage>
</organism>
<keyword evidence="5" id="KW-0547">Nucleotide-binding</keyword>
<keyword evidence="6 15" id="KW-0418">Kinase</keyword>
<keyword evidence="12" id="KW-0812">Transmembrane</keyword>
<evidence type="ECO:0000256" key="11">
    <source>
        <dbReference type="ARBA" id="ARBA00048679"/>
    </source>
</evidence>
<keyword evidence="16" id="KW-1185">Reference proteome</keyword>
<dbReference type="EMBL" id="SMOL01000157">
    <property type="protein sequence ID" value="KAB2627285.1"/>
    <property type="molecule type" value="Genomic_DNA"/>
</dbReference>
<evidence type="ECO:0000259" key="13">
    <source>
        <dbReference type="PROSITE" id="PS50011"/>
    </source>
</evidence>
<keyword evidence="7" id="KW-0067">ATP-binding</keyword>
<evidence type="ECO:0000313" key="16">
    <source>
        <dbReference type="Proteomes" id="UP000327157"/>
    </source>
</evidence>
<dbReference type="GO" id="GO:0004674">
    <property type="term" value="F:protein serine/threonine kinase activity"/>
    <property type="evidence" value="ECO:0007669"/>
    <property type="project" value="UniProtKB-KW"/>
</dbReference>
<dbReference type="PROSITE" id="PS50011">
    <property type="entry name" value="PROTEIN_KINASE_DOM"/>
    <property type="match status" value="1"/>
</dbReference>
<keyword evidence="2" id="KW-0723">Serine/threonine-protein kinase</keyword>
<feature type="domain" description="Protein kinase" evidence="13">
    <location>
        <begin position="485"/>
        <end position="651"/>
    </location>
</feature>
<dbReference type="GO" id="GO:0005524">
    <property type="term" value="F:ATP binding"/>
    <property type="evidence" value="ECO:0007669"/>
    <property type="project" value="UniProtKB-KW"/>
</dbReference>
<dbReference type="InterPro" id="IPR011009">
    <property type="entry name" value="Kinase-like_dom_sf"/>
</dbReference>
<dbReference type="FunFam" id="1.10.510.10:FF:001023">
    <property type="entry name" value="Os07g0541700 protein"/>
    <property type="match status" value="1"/>
</dbReference>
<evidence type="ECO:0000256" key="9">
    <source>
        <dbReference type="ARBA" id="ARBA00023180"/>
    </source>
</evidence>
<evidence type="ECO:0000313" key="15">
    <source>
        <dbReference type="EMBL" id="KAB2627285.1"/>
    </source>
</evidence>
<proteinExistence type="predicted"/>
<keyword evidence="4" id="KW-0732">Signal</keyword>
<evidence type="ECO:0000256" key="4">
    <source>
        <dbReference type="ARBA" id="ARBA00022729"/>
    </source>
</evidence>
<comment type="catalytic activity">
    <reaction evidence="10">
        <text>L-threonyl-[protein] + ATP = O-phospho-L-threonyl-[protein] + ADP + H(+)</text>
        <dbReference type="Rhea" id="RHEA:46608"/>
        <dbReference type="Rhea" id="RHEA-COMP:11060"/>
        <dbReference type="Rhea" id="RHEA-COMP:11605"/>
        <dbReference type="ChEBI" id="CHEBI:15378"/>
        <dbReference type="ChEBI" id="CHEBI:30013"/>
        <dbReference type="ChEBI" id="CHEBI:30616"/>
        <dbReference type="ChEBI" id="CHEBI:61977"/>
        <dbReference type="ChEBI" id="CHEBI:456216"/>
        <dbReference type="EC" id="2.7.11.1"/>
    </reaction>
</comment>
<dbReference type="Proteomes" id="UP000327157">
    <property type="component" value="Chromosome 2"/>
</dbReference>
<evidence type="ECO:0000256" key="6">
    <source>
        <dbReference type="ARBA" id="ARBA00022777"/>
    </source>
</evidence>